<proteinExistence type="predicted"/>
<evidence type="ECO:0000256" key="1">
    <source>
        <dbReference type="SAM" id="MobiDB-lite"/>
    </source>
</evidence>
<feature type="region of interest" description="Disordered" evidence="1">
    <location>
        <begin position="104"/>
        <end position="145"/>
    </location>
</feature>
<protein>
    <submittedName>
        <fullName evidence="2">Uncharacterized protein</fullName>
    </submittedName>
</protein>
<dbReference type="AlphaFoldDB" id="A0A518AN29"/>
<sequence>MSKGFITLPRSVLDELRDDHELYGFMVLLVDLAAYQQRPGRNGETLQPGDLYAGKRRLAALTGRAPSWCERAIIRLQKRALVEPRPSQVEKIISVCNWSDYRPAKKRTRARTEQASGHRRARDRPRPSQDQSLSKKKEQSINNNLPMEGWGVVMDKLESAGVSQAEKAVSLAREQGSTPEDVLKLIAWWSQHRNGWEQPALALYRRVCAAKPKLAPSIGWIDFCVGYRVCEPMPDETRQLMADLDDDEELRRVLAGSNSFPRKEWREIQLKAKLAAPQGLPRARIDLLAARMWLEREDENEIVDSVTKGHRPLLADCGR</sequence>
<dbReference type="KEGG" id="amuc:Pan181_23430"/>
<name>A0A518AN29_9BACT</name>
<dbReference type="EMBL" id="CP036278">
    <property type="protein sequence ID" value="QDU56139.1"/>
    <property type="molecule type" value="Genomic_DNA"/>
</dbReference>
<evidence type="ECO:0000313" key="3">
    <source>
        <dbReference type="Proteomes" id="UP000315750"/>
    </source>
</evidence>
<dbReference type="Proteomes" id="UP000315750">
    <property type="component" value="Chromosome"/>
</dbReference>
<organism evidence="2 3">
    <name type="scientific">Aeoliella mucimassa</name>
    <dbReference type="NCBI Taxonomy" id="2527972"/>
    <lineage>
        <taxon>Bacteria</taxon>
        <taxon>Pseudomonadati</taxon>
        <taxon>Planctomycetota</taxon>
        <taxon>Planctomycetia</taxon>
        <taxon>Pirellulales</taxon>
        <taxon>Lacipirellulaceae</taxon>
        <taxon>Aeoliella</taxon>
    </lineage>
</organism>
<keyword evidence="3" id="KW-1185">Reference proteome</keyword>
<accession>A0A518AN29</accession>
<reference evidence="2 3" key="1">
    <citation type="submission" date="2019-02" db="EMBL/GenBank/DDBJ databases">
        <title>Deep-cultivation of Planctomycetes and their phenomic and genomic characterization uncovers novel biology.</title>
        <authorList>
            <person name="Wiegand S."/>
            <person name="Jogler M."/>
            <person name="Boedeker C."/>
            <person name="Pinto D."/>
            <person name="Vollmers J."/>
            <person name="Rivas-Marin E."/>
            <person name="Kohn T."/>
            <person name="Peeters S.H."/>
            <person name="Heuer A."/>
            <person name="Rast P."/>
            <person name="Oberbeckmann S."/>
            <person name="Bunk B."/>
            <person name="Jeske O."/>
            <person name="Meyerdierks A."/>
            <person name="Storesund J.E."/>
            <person name="Kallscheuer N."/>
            <person name="Luecker S."/>
            <person name="Lage O.M."/>
            <person name="Pohl T."/>
            <person name="Merkel B.J."/>
            <person name="Hornburger P."/>
            <person name="Mueller R.-W."/>
            <person name="Bruemmer F."/>
            <person name="Labrenz M."/>
            <person name="Spormann A.M."/>
            <person name="Op den Camp H."/>
            <person name="Overmann J."/>
            <person name="Amann R."/>
            <person name="Jetten M.S.M."/>
            <person name="Mascher T."/>
            <person name="Medema M.H."/>
            <person name="Devos D.P."/>
            <person name="Kaster A.-K."/>
            <person name="Ovreas L."/>
            <person name="Rohde M."/>
            <person name="Galperin M.Y."/>
            <person name="Jogler C."/>
        </authorList>
    </citation>
    <scope>NUCLEOTIDE SEQUENCE [LARGE SCALE GENOMIC DNA]</scope>
    <source>
        <strain evidence="2 3">Pan181</strain>
    </source>
</reference>
<gene>
    <name evidence="2" type="ORF">Pan181_23430</name>
</gene>
<evidence type="ECO:0000313" key="2">
    <source>
        <dbReference type="EMBL" id="QDU56139.1"/>
    </source>
</evidence>